<dbReference type="EMBL" id="JADBGQ010000007">
    <property type="protein sequence ID" value="KAG5388361.1"/>
    <property type="molecule type" value="Genomic_DNA"/>
</dbReference>
<evidence type="ECO:0000313" key="3">
    <source>
        <dbReference type="Proteomes" id="UP000823674"/>
    </source>
</evidence>
<reference evidence="2 3" key="1">
    <citation type="submission" date="2021-03" db="EMBL/GenBank/DDBJ databases">
        <authorList>
            <person name="King G.J."/>
            <person name="Bancroft I."/>
            <person name="Baten A."/>
            <person name="Bloomfield J."/>
            <person name="Borpatragohain P."/>
            <person name="He Z."/>
            <person name="Irish N."/>
            <person name="Irwin J."/>
            <person name="Liu K."/>
            <person name="Mauleon R.P."/>
            <person name="Moore J."/>
            <person name="Morris R."/>
            <person name="Ostergaard L."/>
            <person name="Wang B."/>
            <person name="Wells R."/>
        </authorList>
    </citation>
    <scope>NUCLEOTIDE SEQUENCE [LARGE SCALE GENOMIC DNA]</scope>
    <source>
        <strain evidence="2">R-o-18</strain>
        <tissue evidence="2">Leaf</tissue>
    </source>
</reference>
<feature type="region of interest" description="Disordered" evidence="1">
    <location>
        <begin position="152"/>
        <end position="176"/>
    </location>
</feature>
<evidence type="ECO:0000313" key="2">
    <source>
        <dbReference type="EMBL" id="KAG5388361.1"/>
    </source>
</evidence>
<dbReference type="Proteomes" id="UP000823674">
    <property type="component" value="Chromosome A08"/>
</dbReference>
<keyword evidence="3" id="KW-1185">Reference proteome</keyword>
<proteinExistence type="predicted"/>
<accession>A0ABQ7LRG8</accession>
<evidence type="ECO:0008006" key="4">
    <source>
        <dbReference type="Google" id="ProtNLM"/>
    </source>
</evidence>
<organism evidence="2 3">
    <name type="scientific">Brassica rapa subsp. trilocularis</name>
    <dbReference type="NCBI Taxonomy" id="1813537"/>
    <lineage>
        <taxon>Eukaryota</taxon>
        <taxon>Viridiplantae</taxon>
        <taxon>Streptophyta</taxon>
        <taxon>Embryophyta</taxon>
        <taxon>Tracheophyta</taxon>
        <taxon>Spermatophyta</taxon>
        <taxon>Magnoliopsida</taxon>
        <taxon>eudicotyledons</taxon>
        <taxon>Gunneridae</taxon>
        <taxon>Pentapetalae</taxon>
        <taxon>rosids</taxon>
        <taxon>malvids</taxon>
        <taxon>Brassicales</taxon>
        <taxon>Brassicaceae</taxon>
        <taxon>Brassiceae</taxon>
        <taxon>Brassica</taxon>
    </lineage>
</organism>
<comment type="caution">
    <text evidence="2">The sequence shown here is derived from an EMBL/GenBank/DDBJ whole genome shotgun (WGS) entry which is preliminary data.</text>
</comment>
<evidence type="ECO:0000256" key="1">
    <source>
        <dbReference type="SAM" id="MobiDB-lite"/>
    </source>
</evidence>
<gene>
    <name evidence="2" type="primary">A08p008380.1_BraROA</name>
    <name evidence="2" type="ORF">IGI04_029902</name>
</gene>
<name>A0ABQ7LRG8_BRACM</name>
<sequence>MHKSKSSHLAVSEHFRPPIHAEKADEVEFPIPLDRSVHLGSCDGVFSDDMYAVASRRVLRCRGEVDKGPAKASSIDTDQIPSIDIGRIYSRKSLKCVAIFLMEAPPRDQTSLGEIRGIIGRRGEGSRVILSYHLILTSQMVSGSTECAADASHSHSALRKKHEISEKSPNKVARSLRSDRARAKLGRYVATTSIRHESMHSHLPFDAIFRRPQKTAQRDLRHDLKPTLLFLNQQPVNRRTVYAWFARKDKCQVSADKYIILKITKIRKMEYLHWTQLGSAVLGLLELGISPTALEPRLIPCYIRDLWETRVLLLSLFKRKSTVQISFEVNPTVRSDVMSVLLKGGQSVSLERESCRGDEGTSINGTPLMSIDGDSGTWAEYISRPT</sequence>
<protein>
    <recommendedName>
        <fullName evidence="4">Homeobox domain-containing protein</fullName>
    </recommendedName>
</protein>